<evidence type="ECO:0000256" key="1">
    <source>
        <dbReference type="ARBA" id="ARBA00004429"/>
    </source>
</evidence>
<protein>
    <recommendedName>
        <fullName evidence="9">TRAP transporter small permease protein</fullName>
    </recommendedName>
</protein>
<evidence type="ECO:0000313" key="11">
    <source>
        <dbReference type="EMBL" id="QKS23369.1"/>
    </source>
</evidence>
<dbReference type="Proteomes" id="UP000509761">
    <property type="component" value="Chromosome"/>
</dbReference>
<evidence type="ECO:0000259" key="10">
    <source>
        <dbReference type="Pfam" id="PF04290"/>
    </source>
</evidence>
<dbReference type="RefSeq" id="WP_022523571.1">
    <property type="nucleotide sequence ID" value="NZ_CP054580.1"/>
</dbReference>
<evidence type="ECO:0000256" key="3">
    <source>
        <dbReference type="ARBA" id="ARBA00022475"/>
    </source>
</evidence>
<evidence type="ECO:0000256" key="4">
    <source>
        <dbReference type="ARBA" id="ARBA00022519"/>
    </source>
</evidence>
<evidence type="ECO:0000313" key="12">
    <source>
        <dbReference type="Proteomes" id="UP000509761"/>
    </source>
</evidence>
<feature type="domain" description="Tripartite ATP-independent periplasmic transporters DctQ component" evidence="10">
    <location>
        <begin position="42"/>
        <end position="171"/>
    </location>
</feature>
<gene>
    <name evidence="11" type="ORF">FX987_01124</name>
</gene>
<evidence type="ECO:0000256" key="9">
    <source>
        <dbReference type="RuleBase" id="RU369079"/>
    </source>
</evidence>
<evidence type="ECO:0000256" key="7">
    <source>
        <dbReference type="ARBA" id="ARBA00023136"/>
    </source>
</evidence>
<dbReference type="EMBL" id="CP054580">
    <property type="protein sequence ID" value="QKS23369.1"/>
    <property type="molecule type" value="Genomic_DNA"/>
</dbReference>
<dbReference type="GO" id="GO:0022857">
    <property type="term" value="F:transmembrane transporter activity"/>
    <property type="evidence" value="ECO:0007669"/>
    <property type="project" value="UniProtKB-UniRule"/>
</dbReference>
<feature type="transmembrane region" description="Helical" evidence="9">
    <location>
        <begin position="105"/>
        <end position="126"/>
    </location>
</feature>
<sequence length="182" mass="20297">MGVLEKTDPKQAEVKKLAALRKIESRLASVTGVIAAAALLFMMLSTALDATSRSLFNFPLPGVYEFSEVSMAIIVYLGLLWAQHDKKHIRVSLISENRSFPVKQVWEGIGWLFAAIFLLAITVPTIEGAYSSFLDKEFRWGIVQMPIWWVKIIVACGLLLAFIQMTLHFILAIYSSFGAADE</sequence>
<dbReference type="PANTHER" id="PTHR35011">
    <property type="entry name" value="2,3-DIKETO-L-GULONATE TRAP TRANSPORTER SMALL PERMEASE PROTEIN YIAM"/>
    <property type="match status" value="1"/>
</dbReference>
<dbReference type="AlphaFoldDB" id="A0A653R2K5"/>
<comment type="subunit">
    <text evidence="9">The complex comprises the extracytoplasmic solute receptor protein and the two transmembrane proteins.</text>
</comment>
<feature type="transmembrane region" description="Helical" evidence="9">
    <location>
        <begin position="146"/>
        <end position="174"/>
    </location>
</feature>
<dbReference type="GO" id="GO:0005886">
    <property type="term" value="C:plasma membrane"/>
    <property type="evidence" value="ECO:0007669"/>
    <property type="project" value="UniProtKB-SubCell"/>
</dbReference>
<proteinExistence type="inferred from homology"/>
<dbReference type="InterPro" id="IPR055348">
    <property type="entry name" value="DctQ"/>
</dbReference>
<name>A0A653R2K5_9GAMM</name>
<keyword evidence="12" id="KW-1185">Reference proteome</keyword>
<reference evidence="11 12" key="1">
    <citation type="submission" date="2019-12" db="EMBL/GenBank/DDBJ databases">
        <title>Genome sequencing and assembly of endphytes of Porphyra tenera.</title>
        <authorList>
            <person name="Park J.M."/>
            <person name="Shin R."/>
            <person name="Jo S.H."/>
        </authorList>
    </citation>
    <scope>NUCLEOTIDE SEQUENCE [LARGE SCALE GENOMIC DNA]</scope>
    <source>
        <strain evidence="11 12">GPM3</strain>
    </source>
</reference>
<accession>A0A6N0YV93</accession>
<feature type="transmembrane region" description="Helical" evidence="9">
    <location>
        <begin position="27"/>
        <end position="46"/>
    </location>
</feature>
<keyword evidence="7 9" id="KW-0472">Membrane</keyword>
<keyword evidence="5 9" id="KW-0812">Transmembrane</keyword>
<keyword evidence="3" id="KW-1003">Cell membrane</keyword>
<accession>A0A653R2K5</accession>
<organism evidence="11 12">
    <name type="scientific">Vreelandella titanicae</name>
    <dbReference type="NCBI Taxonomy" id="664683"/>
    <lineage>
        <taxon>Bacteria</taxon>
        <taxon>Pseudomonadati</taxon>
        <taxon>Pseudomonadota</taxon>
        <taxon>Gammaproteobacteria</taxon>
        <taxon>Oceanospirillales</taxon>
        <taxon>Halomonadaceae</taxon>
        <taxon>Vreelandella</taxon>
    </lineage>
</organism>
<dbReference type="PANTHER" id="PTHR35011:SF10">
    <property type="entry name" value="TRAP TRANSPORTER SMALL PERMEASE PROTEIN"/>
    <property type="match status" value="1"/>
</dbReference>
<evidence type="ECO:0000256" key="6">
    <source>
        <dbReference type="ARBA" id="ARBA00022989"/>
    </source>
</evidence>
<comment type="similarity">
    <text evidence="8 9">Belongs to the TRAP transporter small permease family.</text>
</comment>
<comment type="subcellular location">
    <subcellularLocation>
        <location evidence="1 9">Cell inner membrane</location>
        <topology evidence="1 9">Multi-pass membrane protein</topology>
    </subcellularLocation>
</comment>
<feature type="transmembrane region" description="Helical" evidence="9">
    <location>
        <begin position="66"/>
        <end position="84"/>
    </location>
</feature>
<evidence type="ECO:0000256" key="5">
    <source>
        <dbReference type="ARBA" id="ARBA00022692"/>
    </source>
</evidence>
<evidence type="ECO:0000256" key="8">
    <source>
        <dbReference type="ARBA" id="ARBA00038436"/>
    </source>
</evidence>
<dbReference type="GO" id="GO:0015740">
    <property type="term" value="P:C4-dicarboxylate transport"/>
    <property type="evidence" value="ECO:0007669"/>
    <property type="project" value="TreeGrafter"/>
</dbReference>
<keyword evidence="6 9" id="KW-1133">Transmembrane helix</keyword>
<keyword evidence="4 9" id="KW-0997">Cell inner membrane</keyword>
<comment type="function">
    <text evidence="9">Part of the tripartite ATP-independent periplasmic (TRAP) transport system.</text>
</comment>
<dbReference type="InterPro" id="IPR007387">
    <property type="entry name" value="TRAP_DctQ"/>
</dbReference>
<dbReference type="Pfam" id="PF04290">
    <property type="entry name" value="DctQ"/>
    <property type="match status" value="1"/>
</dbReference>
<keyword evidence="2 9" id="KW-0813">Transport</keyword>
<evidence type="ECO:0000256" key="2">
    <source>
        <dbReference type="ARBA" id="ARBA00022448"/>
    </source>
</evidence>